<evidence type="ECO:0000313" key="10">
    <source>
        <dbReference type="EMBL" id="EEF47379.1"/>
    </source>
</evidence>
<keyword evidence="7" id="KW-0150">Chloroplast</keyword>
<dbReference type="FunCoup" id="B9RM56">
    <property type="interactions" value="469"/>
</dbReference>
<keyword evidence="11" id="KW-1185">Reference proteome</keyword>
<dbReference type="GO" id="GO:0009507">
    <property type="term" value="C:chloroplast"/>
    <property type="evidence" value="ECO:0000318"/>
    <property type="project" value="GO_Central"/>
</dbReference>
<dbReference type="PRINTS" id="PR01071">
    <property type="entry name" value="ACOABIOTINCC"/>
</dbReference>
<keyword evidence="3 7" id="KW-0276">Fatty acid metabolism</keyword>
<dbReference type="GO" id="GO:0003989">
    <property type="term" value="F:acetyl-CoA carboxylase activity"/>
    <property type="evidence" value="ECO:0000318"/>
    <property type="project" value="GO_Central"/>
</dbReference>
<evidence type="ECO:0000256" key="6">
    <source>
        <dbReference type="ARBA" id="ARBA00023267"/>
    </source>
</evidence>
<feature type="compositionally biased region" description="Polar residues" evidence="8">
    <location>
        <begin position="122"/>
        <end position="131"/>
    </location>
</feature>
<dbReference type="InterPro" id="IPR011053">
    <property type="entry name" value="Single_hybrid_motif"/>
</dbReference>
<evidence type="ECO:0000256" key="8">
    <source>
        <dbReference type="SAM" id="MobiDB-lite"/>
    </source>
</evidence>
<dbReference type="AlphaFoldDB" id="B9RM56"/>
<dbReference type="PANTHER" id="PTHR43416">
    <property type="entry name" value="DIHYDROLIPOYLLYSINE-RESIDUE SUCCINYLTRANSFERASE COMPONENT OF 2-OXOGLUTARATE DEHYDROGENASE COMPLEX, MITOCHONDRIAL-RELATED"/>
    <property type="match status" value="1"/>
</dbReference>
<feature type="compositionally biased region" description="Pro residues" evidence="8">
    <location>
        <begin position="191"/>
        <end position="206"/>
    </location>
</feature>
<name>B9RM56_RICCO</name>
<dbReference type="UniPathway" id="UPA00094"/>
<feature type="domain" description="Lipoyl-binding" evidence="9">
    <location>
        <begin position="238"/>
        <end position="314"/>
    </location>
</feature>
<dbReference type="PROSITE" id="PS50968">
    <property type="entry name" value="BIOTINYL_LIPOYL"/>
    <property type="match status" value="1"/>
</dbReference>
<protein>
    <recommendedName>
        <fullName evidence="7">Biotin carboxyl carrier protein of acetyl-CoA carboxylase</fullName>
    </recommendedName>
</protein>
<dbReference type="GO" id="GO:0009317">
    <property type="term" value="C:acetyl-CoA carboxylase complex"/>
    <property type="evidence" value="ECO:0007669"/>
    <property type="project" value="InterPro"/>
</dbReference>
<dbReference type="InterPro" id="IPR000089">
    <property type="entry name" value="Biotin_lipoyl"/>
</dbReference>
<dbReference type="GO" id="GO:0006633">
    <property type="term" value="P:fatty acid biosynthetic process"/>
    <property type="evidence" value="ECO:0000318"/>
    <property type="project" value="GO_Central"/>
</dbReference>
<keyword evidence="6 7" id="KW-0092">Biotin</keyword>
<evidence type="ECO:0000256" key="7">
    <source>
        <dbReference type="RuleBase" id="RU364072"/>
    </source>
</evidence>
<dbReference type="InterPro" id="IPR001249">
    <property type="entry name" value="AcCoA_biotinCC"/>
</dbReference>
<accession>B9RM56</accession>
<keyword evidence="5 7" id="KW-0275">Fatty acid biosynthesis</keyword>
<sequence>MASSLSTTPSASASAVVKTTPNLSHYSSYTLSRVSFPLSPKPNFRFFSQGQHPGRNSSSSVKAQLNEVRFFQWFSLEDLFSNFLDMLLGSSVVKVAVDGSSNAAASTSTKSEVPLQDPKDANPSNETSSPALVSEESISEFISQVASLVKLVDSRDIVELQLKQLDCELIIRKKEALPQPPSPAPVVMMHPPSPTPPPLMPMPPTSPAASSTASSPASSAPPPSSPSPPATKSPKSSHPPLKSPMAGTFYRSPAPGEPHFVKVGDKVQKGQVLCIIEAMKLMNEIEADQSGTIVEALLEDGKPVSVDTPLFVIEP</sequence>
<feature type="compositionally biased region" description="Low complexity" evidence="8">
    <location>
        <begin position="207"/>
        <end position="218"/>
    </location>
</feature>
<dbReference type="PROSITE" id="PS00188">
    <property type="entry name" value="BIOTIN"/>
    <property type="match status" value="1"/>
</dbReference>
<reference evidence="11" key="1">
    <citation type="journal article" date="2010" name="Nat. Biotechnol.">
        <title>Draft genome sequence of the oilseed species Ricinus communis.</title>
        <authorList>
            <person name="Chan A.P."/>
            <person name="Crabtree J."/>
            <person name="Zhao Q."/>
            <person name="Lorenzi H."/>
            <person name="Orvis J."/>
            <person name="Puiu D."/>
            <person name="Melake-Berhan A."/>
            <person name="Jones K.M."/>
            <person name="Redman J."/>
            <person name="Chen G."/>
            <person name="Cahoon E.B."/>
            <person name="Gedil M."/>
            <person name="Stanke M."/>
            <person name="Haas B.J."/>
            <person name="Wortman J.R."/>
            <person name="Fraser-Liggett C.M."/>
            <person name="Ravel J."/>
            <person name="Rabinowicz P.D."/>
        </authorList>
    </citation>
    <scope>NUCLEOTIDE SEQUENCE [LARGE SCALE GENOMIC DNA]</scope>
    <source>
        <strain evidence="11">cv. Hale</strain>
    </source>
</reference>
<dbReference type="InterPro" id="IPR050537">
    <property type="entry name" value="2-oxoacid_dehydrogenase"/>
</dbReference>
<feature type="region of interest" description="Disordered" evidence="8">
    <location>
        <begin position="103"/>
        <end position="133"/>
    </location>
</feature>
<dbReference type="OrthoDB" id="196847at2759"/>
<proteinExistence type="predicted"/>
<comment type="function">
    <text evidence="7">This protein is a component of the acetyl coenzyme A carboxylase complex; first, biotin carboxylase catalyzes the carboxylation of the carrier protein and then the transcarboxylase transfers the carboxyl group to form malonyl-CoA.</text>
</comment>
<feature type="region of interest" description="Disordered" evidence="8">
    <location>
        <begin position="177"/>
        <end position="253"/>
    </location>
</feature>
<evidence type="ECO:0000259" key="9">
    <source>
        <dbReference type="PROSITE" id="PS50968"/>
    </source>
</evidence>
<dbReference type="NCBIfam" id="TIGR00531">
    <property type="entry name" value="BCCP"/>
    <property type="match status" value="1"/>
</dbReference>
<dbReference type="CDD" id="cd06850">
    <property type="entry name" value="biotinyl_domain"/>
    <property type="match status" value="1"/>
</dbReference>
<evidence type="ECO:0000256" key="1">
    <source>
        <dbReference type="ARBA" id="ARBA00005194"/>
    </source>
</evidence>
<feature type="compositionally biased region" description="Low complexity" evidence="8">
    <location>
        <begin position="232"/>
        <end position="244"/>
    </location>
</feature>
<evidence type="ECO:0000256" key="3">
    <source>
        <dbReference type="ARBA" id="ARBA00022832"/>
    </source>
</evidence>
<keyword evidence="7" id="KW-0934">Plastid</keyword>
<keyword evidence="2 7" id="KW-0444">Lipid biosynthesis</keyword>
<dbReference type="PANTHER" id="PTHR43416:SF38">
    <property type="entry name" value="BIOTIN CARBOXYL CARRIER PROTEIN OF ACETYL-COA CARBOXYLASE 1, CHLOROPLASTIC"/>
    <property type="match status" value="1"/>
</dbReference>
<comment type="subcellular location">
    <subcellularLocation>
        <location evidence="7">Plastid</location>
        <location evidence="7">Chloroplast</location>
    </subcellularLocation>
</comment>
<feature type="compositionally biased region" description="Pro residues" evidence="8">
    <location>
        <begin position="219"/>
        <end position="231"/>
    </location>
</feature>
<dbReference type="KEGG" id="rcu:8274267"/>
<evidence type="ECO:0000313" key="11">
    <source>
        <dbReference type="Proteomes" id="UP000008311"/>
    </source>
</evidence>
<dbReference type="InterPro" id="IPR001882">
    <property type="entry name" value="Biotin_BS"/>
</dbReference>
<gene>
    <name evidence="10" type="ORF">RCOM_1077760</name>
</gene>
<dbReference type="Pfam" id="PF00364">
    <property type="entry name" value="Biotin_lipoyl"/>
    <property type="match status" value="1"/>
</dbReference>
<dbReference type="FunFam" id="2.40.50.100:FF:000003">
    <property type="entry name" value="Acetyl-CoA carboxylase biotin carboxyl carrier protein"/>
    <property type="match status" value="1"/>
</dbReference>
<evidence type="ECO:0000256" key="5">
    <source>
        <dbReference type="ARBA" id="ARBA00023160"/>
    </source>
</evidence>
<evidence type="ECO:0000256" key="4">
    <source>
        <dbReference type="ARBA" id="ARBA00023098"/>
    </source>
</evidence>
<dbReference type="eggNOG" id="ENOG502QUI2">
    <property type="taxonomic scope" value="Eukaryota"/>
</dbReference>
<dbReference type="OMA" id="QHRSTIM"/>
<keyword evidence="10" id="KW-0436">Ligase</keyword>
<organism evidence="10 11">
    <name type="scientific">Ricinus communis</name>
    <name type="common">Castor bean</name>
    <dbReference type="NCBI Taxonomy" id="3988"/>
    <lineage>
        <taxon>Eukaryota</taxon>
        <taxon>Viridiplantae</taxon>
        <taxon>Streptophyta</taxon>
        <taxon>Embryophyta</taxon>
        <taxon>Tracheophyta</taxon>
        <taxon>Spermatophyta</taxon>
        <taxon>Magnoliopsida</taxon>
        <taxon>eudicotyledons</taxon>
        <taxon>Gunneridae</taxon>
        <taxon>Pentapetalae</taxon>
        <taxon>rosids</taxon>
        <taxon>fabids</taxon>
        <taxon>Malpighiales</taxon>
        <taxon>Euphorbiaceae</taxon>
        <taxon>Acalyphoideae</taxon>
        <taxon>Acalypheae</taxon>
        <taxon>Ricinus</taxon>
    </lineage>
</organism>
<dbReference type="Gene3D" id="2.40.50.100">
    <property type="match status" value="1"/>
</dbReference>
<comment type="pathway">
    <text evidence="1 7">Lipid metabolism; fatty acid biosynthesis.</text>
</comment>
<dbReference type="EMBL" id="EQ973789">
    <property type="protein sequence ID" value="EEF47379.1"/>
    <property type="molecule type" value="Genomic_DNA"/>
</dbReference>
<dbReference type="InParanoid" id="B9RM56"/>
<dbReference type="Proteomes" id="UP000008311">
    <property type="component" value="Unassembled WGS sequence"/>
</dbReference>
<keyword evidence="4 7" id="KW-0443">Lipid metabolism</keyword>
<dbReference type="SUPFAM" id="SSF51230">
    <property type="entry name" value="Single hybrid motif"/>
    <property type="match status" value="1"/>
</dbReference>
<dbReference type="STRING" id="3988.B9RM56"/>
<evidence type="ECO:0000256" key="2">
    <source>
        <dbReference type="ARBA" id="ARBA00022516"/>
    </source>
</evidence>